<dbReference type="EMBL" id="JAUJLE010000092">
    <property type="protein sequence ID" value="KAK0985477.1"/>
    <property type="molecule type" value="Genomic_DNA"/>
</dbReference>
<dbReference type="Proteomes" id="UP001175353">
    <property type="component" value="Unassembled WGS sequence"/>
</dbReference>
<dbReference type="GO" id="GO:0005737">
    <property type="term" value="C:cytoplasm"/>
    <property type="evidence" value="ECO:0007669"/>
    <property type="project" value="UniProtKB-SubCell"/>
</dbReference>
<keyword evidence="3" id="KW-0677">Repeat</keyword>
<evidence type="ECO:0000313" key="7">
    <source>
        <dbReference type="Proteomes" id="UP001168146"/>
    </source>
</evidence>
<dbReference type="EMBL" id="JASUXU010000119">
    <property type="protein sequence ID" value="KAK0305037.1"/>
    <property type="molecule type" value="Genomic_DNA"/>
</dbReference>
<comment type="subcellular location">
    <subcellularLocation>
        <location evidence="1">Cytoplasm</location>
    </subcellularLocation>
</comment>
<reference evidence="5" key="1">
    <citation type="submission" date="2021-12" db="EMBL/GenBank/DDBJ databases">
        <title>Black yeast isolated from Biological Soil Crust.</title>
        <authorList>
            <person name="Kurbessoian T."/>
        </authorList>
    </citation>
    <scope>NUCLEOTIDE SEQUENCE</scope>
    <source>
        <strain evidence="5">CCFEE 5208</strain>
    </source>
</reference>
<proteinExistence type="predicted"/>
<dbReference type="InterPro" id="IPR011990">
    <property type="entry name" value="TPR-like_helical_dom_sf"/>
</dbReference>
<evidence type="ECO:0000256" key="2">
    <source>
        <dbReference type="ARBA" id="ARBA00022490"/>
    </source>
</evidence>
<keyword evidence="2" id="KW-0963">Cytoplasm</keyword>
<dbReference type="SUPFAM" id="SSF48452">
    <property type="entry name" value="TPR-like"/>
    <property type="match status" value="1"/>
</dbReference>
<organism evidence="5 7">
    <name type="scientific">Friedmanniomyces endolithicus</name>
    <dbReference type="NCBI Taxonomy" id="329885"/>
    <lineage>
        <taxon>Eukaryota</taxon>
        <taxon>Fungi</taxon>
        <taxon>Dikarya</taxon>
        <taxon>Ascomycota</taxon>
        <taxon>Pezizomycotina</taxon>
        <taxon>Dothideomycetes</taxon>
        <taxon>Dothideomycetidae</taxon>
        <taxon>Mycosphaerellales</taxon>
        <taxon>Teratosphaeriaceae</taxon>
        <taxon>Friedmanniomyces</taxon>
    </lineage>
</organism>
<evidence type="ECO:0000313" key="8">
    <source>
        <dbReference type="Proteomes" id="UP001175353"/>
    </source>
</evidence>
<evidence type="ECO:0000256" key="3">
    <source>
        <dbReference type="ARBA" id="ARBA00022737"/>
    </source>
</evidence>
<dbReference type="Gene3D" id="1.25.40.10">
    <property type="entry name" value="Tetratricopeptide repeat domain"/>
    <property type="match status" value="1"/>
</dbReference>
<dbReference type="Proteomes" id="UP001168146">
    <property type="component" value="Unassembled WGS sequence"/>
</dbReference>
<keyword evidence="4" id="KW-0802">TPR repeat</keyword>
<protein>
    <submittedName>
        <fullName evidence="5">Uncharacterized protein</fullName>
    </submittedName>
</protein>
<dbReference type="Pfam" id="PF13424">
    <property type="entry name" value="TPR_12"/>
    <property type="match status" value="1"/>
</dbReference>
<name>A0AAN6F521_9PEZI</name>
<accession>A0AAN6F521</accession>
<keyword evidence="8" id="KW-1185">Reference proteome</keyword>
<dbReference type="InterPro" id="IPR002151">
    <property type="entry name" value="Kinesin_light"/>
</dbReference>
<evidence type="ECO:0000256" key="1">
    <source>
        <dbReference type="ARBA" id="ARBA00004496"/>
    </source>
</evidence>
<evidence type="ECO:0000313" key="5">
    <source>
        <dbReference type="EMBL" id="KAK0305037.1"/>
    </source>
</evidence>
<dbReference type="PANTHER" id="PTHR45783:SF3">
    <property type="entry name" value="KINESIN LIGHT CHAIN"/>
    <property type="match status" value="1"/>
</dbReference>
<reference evidence="6" key="2">
    <citation type="submission" date="2023-06" db="EMBL/GenBank/DDBJ databases">
        <title>Black Yeasts Isolated from many extreme environments.</title>
        <authorList>
            <person name="Coleine C."/>
            <person name="Stajich J.E."/>
            <person name="Selbmann L."/>
        </authorList>
    </citation>
    <scope>NUCLEOTIDE SEQUENCE</scope>
    <source>
        <strain evidence="6">CCFEE 5200</strain>
    </source>
</reference>
<dbReference type="GO" id="GO:0005871">
    <property type="term" value="C:kinesin complex"/>
    <property type="evidence" value="ECO:0007669"/>
    <property type="project" value="InterPro"/>
</dbReference>
<evidence type="ECO:0000313" key="6">
    <source>
        <dbReference type="EMBL" id="KAK0985477.1"/>
    </source>
</evidence>
<dbReference type="GO" id="GO:0007018">
    <property type="term" value="P:microtubule-based movement"/>
    <property type="evidence" value="ECO:0007669"/>
    <property type="project" value="TreeGrafter"/>
</dbReference>
<sequence length="412" mass="47445">MHKLVHAWGFDRLEAEEQGRYSQSSLALLEVVVRDGQLDPMGKARITPHISSNVARLREWHKGPMEVSKQTLGTMRLLAEFVSSTEQYQTEYELRAFEEAERARRKEQDEVGWLCSLSDLAAMLQNQGKYEAAEEMKRRALEGKEKVLRKEHRDTLTSVSNLALVLQDQGKYEAAEEMNRRALEGREKVLGKEHRDTLTSVYRLAYLLHQKADFTAALPLYERARSGYGRRLGPSHPTTMQCLDHMTSLQDWVTSPLPSLLDRHTERDLPKVRDEVRVLLKSTERNITNLGEDRPTVTHIRMLLSRLAMRFHIITNAVLTGDYNAFESVFFAGGYSNYSRWRAYIHSVNTQFSDDMRNQGQTLKVANETADAVERDSNLEELMENSEHLDQIRVTGAEFQAWIKKVRHGLLD</sequence>
<dbReference type="PANTHER" id="PTHR45783">
    <property type="entry name" value="KINESIN LIGHT CHAIN"/>
    <property type="match status" value="1"/>
</dbReference>
<dbReference type="AlphaFoldDB" id="A0AAN6F521"/>
<comment type="caution">
    <text evidence="5">The sequence shown here is derived from an EMBL/GenBank/DDBJ whole genome shotgun (WGS) entry which is preliminary data.</text>
</comment>
<dbReference type="Pfam" id="PF13374">
    <property type="entry name" value="TPR_10"/>
    <property type="match status" value="1"/>
</dbReference>
<gene>
    <name evidence="5" type="ORF">LTR82_016942</name>
    <name evidence="6" type="ORF">LTR91_010594</name>
</gene>
<evidence type="ECO:0000256" key="4">
    <source>
        <dbReference type="ARBA" id="ARBA00022803"/>
    </source>
</evidence>
<dbReference type="GO" id="GO:0019894">
    <property type="term" value="F:kinesin binding"/>
    <property type="evidence" value="ECO:0007669"/>
    <property type="project" value="TreeGrafter"/>
</dbReference>